<evidence type="ECO:0000313" key="3">
    <source>
        <dbReference type="Proteomes" id="UP000001351"/>
    </source>
</evidence>
<dbReference type="Proteomes" id="UP000001351">
    <property type="component" value="Chromosome"/>
</dbReference>
<evidence type="ECO:0000256" key="1">
    <source>
        <dbReference type="SAM" id="MobiDB-lite"/>
    </source>
</evidence>
<keyword evidence="3" id="KW-1185">Reference proteome</keyword>
<feature type="region of interest" description="Disordered" evidence="1">
    <location>
        <begin position="70"/>
        <end position="99"/>
    </location>
</feature>
<protein>
    <submittedName>
        <fullName evidence="2">Uncharacterized protein</fullName>
    </submittedName>
</protein>
<dbReference type="HOGENOM" id="CLU_1905492_0_0_7"/>
<dbReference type="EMBL" id="CP002271">
    <property type="protein sequence ID" value="ADO72205.1"/>
    <property type="molecule type" value="Genomic_DNA"/>
</dbReference>
<dbReference type="STRING" id="378806.STAUR_4425"/>
<feature type="compositionally biased region" description="Low complexity" evidence="1">
    <location>
        <begin position="71"/>
        <end position="85"/>
    </location>
</feature>
<dbReference type="KEGG" id="sur:STAUR_4425"/>
<accession>E3FVJ1</accession>
<name>E3FVJ1_STIAD</name>
<proteinExistence type="predicted"/>
<organism evidence="2 3">
    <name type="scientific">Stigmatella aurantiaca (strain DW4/3-1)</name>
    <dbReference type="NCBI Taxonomy" id="378806"/>
    <lineage>
        <taxon>Bacteria</taxon>
        <taxon>Pseudomonadati</taxon>
        <taxon>Myxococcota</taxon>
        <taxon>Myxococcia</taxon>
        <taxon>Myxococcales</taxon>
        <taxon>Cystobacterineae</taxon>
        <taxon>Archangiaceae</taxon>
        <taxon>Stigmatella</taxon>
    </lineage>
</organism>
<gene>
    <name evidence="2" type="ordered locus">STAUR_4425</name>
</gene>
<sequence>MGVEVRLQALKAVVRELELLLGVDGLGQLVSDIRASREAGRFVAVGGVDAALALYETRGNVAKARPLLSQARPGAAGASVARSSAMGPKEPRRSSPTIRPSLQRLLNVHGAFGCLREVICDLARLLCEQKSRL</sequence>
<dbReference type="AlphaFoldDB" id="E3FVJ1"/>
<evidence type="ECO:0000313" key="2">
    <source>
        <dbReference type="EMBL" id="ADO72205.1"/>
    </source>
</evidence>
<reference evidence="2 3" key="1">
    <citation type="journal article" date="2011" name="Mol. Biol. Evol.">
        <title>Comparative genomic analysis of fruiting body formation in Myxococcales.</title>
        <authorList>
            <person name="Huntley S."/>
            <person name="Hamann N."/>
            <person name="Wegener-Feldbrugge S."/>
            <person name="Treuner-Lange A."/>
            <person name="Kube M."/>
            <person name="Reinhardt R."/>
            <person name="Klages S."/>
            <person name="Muller R."/>
            <person name="Ronning C.M."/>
            <person name="Nierman W.C."/>
            <person name="Sogaard-Andersen L."/>
        </authorList>
    </citation>
    <scope>NUCLEOTIDE SEQUENCE [LARGE SCALE GENOMIC DNA]</scope>
    <source>
        <strain evidence="2 3">DW4/3-1</strain>
    </source>
</reference>